<evidence type="ECO:0008006" key="4">
    <source>
        <dbReference type="Google" id="ProtNLM"/>
    </source>
</evidence>
<dbReference type="Pfam" id="PF13439">
    <property type="entry name" value="Glyco_transf_4"/>
    <property type="match status" value="1"/>
</dbReference>
<proteinExistence type="predicted"/>
<evidence type="ECO:0000259" key="1">
    <source>
        <dbReference type="Pfam" id="PF00534"/>
    </source>
</evidence>
<accession>X1R9L5</accession>
<feature type="non-terminal residue" evidence="3">
    <location>
        <position position="1"/>
    </location>
</feature>
<dbReference type="SUPFAM" id="SSF53756">
    <property type="entry name" value="UDP-Glycosyltransferase/glycogen phosphorylase"/>
    <property type="match status" value="1"/>
</dbReference>
<organism evidence="3">
    <name type="scientific">marine sediment metagenome</name>
    <dbReference type="NCBI Taxonomy" id="412755"/>
    <lineage>
        <taxon>unclassified sequences</taxon>
        <taxon>metagenomes</taxon>
        <taxon>ecological metagenomes</taxon>
    </lineage>
</organism>
<comment type="caution">
    <text evidence="3">The sequence shown here is derived from an EMBL/GenBank/DDBJ whole genome shotgun (WGS) entry which is preliminary data.</text>
</comment>
<dbReference type="AlphaFoldDB" id="X1R9L5"/>
<reference evidence="3" key="1">
    <citation type="journal article" date="2014" name="Front. Microbiol.">
        <title>High frequency of phylogenetically diverse reductive dehalogenase-homologous genes in deep subseafloor sedimentary metagenomes.</title>
        <authorList>
            <person name="Kawai M."/>
            <person name="Futagami T."/>
            <person name="Toyoda A."/>
            <person name="Takaki Y."/>
            <person name="Nishi S."/>
            <person name="Hori S."/>
            <person name="Arai W."/>
            <person name="Tsubouchi T."/>
            <person name="Morono Y."/>
            <person name="Uchiyama I."/>
            <person name="Ito T."/>
            <person name="Fujiyama A."/>
            <person name="Inagaki F."/>
            <person name="Takami H."/>
        </authorList>
    </citation>
    <scope>NUCLEOTIDE SEQUENCE</scope>
    <source>
        <strain evidence="3">Expedition CK06-06</strain>
    </source>
</reference>
<dbReference type="Gene3D" id="3.40.50.2000">
    <property type="entry name" value="Glycogen Phosphorylase B"/>
    <property type="match status" value="2"/>
</dbReference>
<gene>
    <name evidence="3" type="ORF">S12H4_07450</name>
</gene>
<dbReference type="InterPro" id="IPR028098">
    <property type="entry name" value="Glyco_trans_4-like_N"/>
</dbReference>
<feature type="domain" description="Glycosyltransferase subfamily 4-like N-terminal" evidence="2">
    <location>
        <begin position="25"/>
        <end position="189"/>
    </location>
</feature>
<sequence length="389" mass="44635">IELIPGKKLNKKIRILYIITGLTAGGAELHLSKIINNLSFSEFEKIVCSLTSTYDILPLIKNNTKSVYILDARKKRDLIKIILQVRKIIKITNPNIVHCVMFHSNIIGRIAALLNILIFKRKMFISVQGRLKLGWTGLIENIFDKTITRFIYSNSSKIICVSNPLKRRLRKFKIKNQKLMIIPNGVDVDKFSLERKGTCLDKYLKNTIDYKKVIFVGRLDLQKGVEYLIRAIPNVITHFTNVHFFILGNGRIENNLKNLTKSLAIEKYTTFINMVPLEDMPKFYSSADIFCLPSIHEGFPLSLLEALSMGLIIVASNTGGIPEAIIENENGYLFKPKNIQQLSLKLLKALNLSYDEIVQIQKNNIQRAYRTYSWEKIVDEIIKIYIESN</sequence>
<dbReference type="PANTHER" id="PTHR12526:SF630">
    <property type="entry name" value="GLYCOSYLTRANSFERASE"/>
    <property type="match status" value="1"/>
</dbReference>
<dbReference type="PANTHER" id="PTHR12526">
    <property type="entry name" value="GLYCOSYLTRANSFERASE"/>
    <property type="match status" value="1"/>
</dbReference>
<dbReference type="Pfam" id="PF00534">
    <property type="entry name" value="Glycos_transf_1"/>
    <property type="match status" value="1"/>
</dbReference>
<dbReference type="EMBL" id="BARW01002751">
    <property type="protein sequence ID" value="GAI59835.1"/>
    <property type="molecule type" value="Genomic_DNA"/>
</dbReference>
<dbReference type="GO" id="GO:0016757">
    <property type="term" value="F:glycosyltransferase activity"/>
    <property type="evidence" value="ECO:0007669"/>
    <property type="project" value="InterPro"/>
</dbReference>
<name>X1R9L5_9ZZZZ</name>
<feature type="domain" description="Glycosyl transferase family 1" evidence="1">
    <location>
        <begin position="209"/>
        <end position="359"/>
    </location>
</feature>
<evidence type="ECO:0000259" key="2">
    <source>
        <dbReference type="Pfam" id="PF13439"/>
    </source>
</evidence>
<protein>
    <recommendedName>
        <fullName evidence="4">Glycosyl transferase family 1 domain-containing protein</fullName>
    </recommendedName>
</protein>
<evidence type="ECO:0000313" key="3">
    <source>
        <dbReference type="EMBL" id="GAI59835.1"/>
    </source>
</evidence>
<dbReference type="InterPro" id="IPR001296">
    <property type="entry name" value="Glyco_trans_1"/>
</dbReference>